<evidence type="ECO:0000256" key="3">
    <source>
        <dbReference type="ARBA" id="ARBA00023163"/>
    </source>
</evidence>
<dbReference type="CDD" id="cd05013">
    <property type="entry name" value="SIS_RpiR"/>
    <property type="match status" value="1"/>
</dbReference>
<evidence type="ECO:0000313" key="7">
    <source>
        <dbReference type="Proteomes" id="UP001203136"/>
    </source>
</evidence>
<organism evidence="6 7">
    <name type="scientific">Clostridium symbiosum</name>
    <name type="common">Bacteroides symbiosus</name>
    <dbReference type="NCBI Taxonomy" id="1512"/>
    <lineage>
        <taxon>Bacteria</taxon>
        <taxon>Bacillati</taxon>
        <taxon>Bacillota</taxon>
        <taxon>Clostridia</taxon>
        <taxon>Lachnospirales</taxon>
        <taxon>Lachnospiraceae</taxon>
        <taxon>Otoolea</taxon>
    </lineage>
</organism>
<dbReference type="InterPro" id="IPR009057">
    <property type="entry name" value="Homeodomain-like_sf"/>
</dbReference>
<evidence type="ECO:0000313" key="6">
    <source>
        <dbReference type="EMBL" id="MCK0087173.1"/>
    </source>
</evidence>
<dbReference type="InterPro" id="IPR047640">
    <property type="entry name" value="RpiR-like"/>
</dbReference>
<dbReference type="PANTHER" id="PTHR30514:SF18">
    <property type="entry name" value="RPIR-FAMILY TRANSCRIPTIONAL REGULATOR"/>
    <property type="match status" value="1"/>
</dbReference>
<keyword evidence="3" id="KW-0804">Transcription</keyword>
<feature type="domain" description="SIS" evidence="5">
    <location>
        <begin position="124"/>
        <end position="254"/>
    </location>
</feature>
<evidence type="ECO:0000259" key="5">
    <source>
        <dbReference type="PROSITE" id="PS51464"/>
    </source>
</evidence>
<dbReference type="InterPro" id="IPR046348">
    <property type="entry name" value="SIS_dom_sf"/>
</dbReference>
<dbReference type="InterPro" id="IPR000281">
    <property type="entry name" value="HTH_RpiR"/>
</dbReference>
<dbReference type="Proteomes" id="UP001203136">
    <property type="component" value="Unassembled WGS sequence"/>
</dbReference>
<protein>
    <submittedName>
        <fullName evidence="6">MurR/RpiR family transcriptional regulator</fullName>
    </submittedName>
</protein>
<dbReference type="InterPro" id="IPR036388">
    <property type="entry name" value="WH-like_DNA-bd_sf"/>
</dbReference>
<dbReference type="Gene3D" id="1.10.10.10">
    <property type="entry name" value="Winged helix-like DNA-binding domain superfamily/Winged helix DNA-binding domain"/>
    <property type="match status" value="1"/>
</dbReference>
<dbReference type="EMBL" id="JAINVB010000001">
    <property type="protein sequence ID" value="MCK0087173.1"/>
    <property type="molecule type" value="Genomic_DNA"/>
</dbReference>
<proteinExistence type="predicted"/>
<dbReference type="Gene3D" id="3.40.50.10490">
    <property type="entry name" value="Glucose-6-phosphate isomerase like protein, domain 1"/>
    <property type="match status" value="1"/>
</dbReference>
<dbReference type="PANTHER" id="PTHR30514">
    <property type="entry name" value="GLUCOKINASE"/>
    <property type="match status" value="1"/>
</dbReference>
<dbReference type="GO" id="GO:0003677">
    <property type="term" value="F:DNA binding"/>
    <property type="evidence" value="ECO:0007669"/>
    <property type="project" value="UniProtKB-KW"/>
</dbReference>
<evidence type="ECO:0000256" key="1">
    <source>
        <dbReference type="ARBA" id="ARBA00023015"/>
    </source>
</evidence>
<keyword evidence="1" id="KW-0805">Transcription regulation</keyword>
<dbReference type="RefSeq" id="WP_003501683.1">
    <property type="nucleotide sequence ID" value="NZ_BAABZD010000002.1"/>
</dbReference>
<gene>
    <name evidence="6" type="ORF">K5I21_15080</name>
</gene>
<evidence type="ECO:0000259" key="4">
    <source>
        <dbReference type="PROSITE" id="PS51071"/>
    </source>
</evidence>
<dbReference type="GO" id="GO:0097367">
    <property type="term" value="F:carbohydrate derivative binding"/>
    <property type="evidence" value="ECO:0007669"/>
    <property type="project" value="InterPro"/>
</dbReference>
<dbReference type="InterPro" id="IPR001347">
    <property type="entry name" value="SIS_dom"/>
</dbReference>
<comment type="caution">
    <text evidence="6">The sequence shown here is derived from an EMBL/GenBank/DDBJ whole genome shotgun (WGS) entry which is preliminary data.</text>
</comment>
<dbReference type="SUPFAM" id="SSF46689">
    <property type="entry name" value="Homeodomain-like"/>
    <property type="match status" value="1"/>
</dbReference>
<dbReference type="PROSITE" id="PS51071">
    <property type="entry name" value="HTH_RPIR"/>
    <property type="match status" value="1"/>
</dbReference>
<dbReference type="GO" id="GO:1901135">
    <property type="term" value="P:carbohydrate derivative metabolic process"/>
    <property type="evidence" value="ECO:0007669"/>
    <property type="project" value="InterPro"/>
</dbReference>
<dbReference type="PROSITE" id="PS51464">
    <property type="entry name" value="SIS"/>
    <property type="match status" value="1"/>
</dbReference>
<accession>A0AAW5F4T8</accession>
<keyword evidence="2" id="KW-0238">DNA-binding</keyword>
<dbReference type="Pfam" id="PF01418">
    <property type="entry name" value="HTH_6"/>
    <property type="match status" value="1"/>
</dbReference>
<sequence>MEKNIIQLIEQNYDSCSKTNKVLSDFVKANIRAIPFMSINEMSKQSGVSCPSITRFVRMLSFANFSDFIACARKNVQKDLTPWERIRRAAIAPNGGSLKSMIDSNAASLRKIYNETFEANFYSSVRTITKARRVYIIGARSSYSIAVYLGSILNNLQDNVILLRQGDFSAFADVTSEDSLIAIGFARYTRITCETAKYFYDKGCTVISITDSYTSPIALSSENVLSVSNASGYPVAEAMSIAVYLTTAVAQVNPQKSLERMENMEKLGDSLRAYI</sequence>
<dbReference type="AlphaFoldDB" id="A0AAW5F4T8"/>
<evidence type="ECO:0000256" key="2">
    <source>
        <dbReference type="ARBA" id="ARBA00023125"/>
    </source>
</evidence>
<dbReference type="SUPFAM" id="SSF53697">
    <property type="entry name" value="SIS domain"/>
    <property type="match status" value="1"/>
</dbReference>
<dbReference type="InterPro" id="IPR035472">
    <property type="entry name" value="RpiR-like_SIS"/>
</dbReference>
<feature type="domain" description="HTH rpiR-type" evidence="4">
    <location>
        <begin position="3"/>
        <end position="79"/>
    </location>
</feature>
<name>A0AAW5F4T8_CLOSY</name>
<dbReference type="Pfam" id="PF01380">
    <property type="entry name" value="SIS"/>
    <property type="match status" value="1"/>
</dbReference>
<reference evidence="6" key="1">
    <citation type="journal article" date="2022" name="Cell Host Microbe">
        <title>Colonization of the live biotherapeutic product VE303 and modulation of the microbiota and metabolites in healthy volunteers.</title>
        <authorList>
            <person name="Dsouza M."/>
            <person name="Menon R."/>
            <person name="Crossette E."/>
            <person name="Bhattarai S.K."/>
            <person name="Schneider J."/>
            <person name="Kim Y.G."/>
            <person name="Reddy S."/>
            <person name="Caballero S."/>
            <person name="Felix C."/>
            <person name="Cornacchione L."/>
            <person name="Hendrickson J."/>
            <person name="Watson A.R."/>
            <person name="Minot S.S."/>
            <person name="Greenfield N."/>
            <person name="Schopf L."/>
            <person name="Szabady R."/>
            <person name="Patarroyo J."/>
            <person name="Smith W."/>
            <person name="Harrison P."/>
            <person name="Kuijper E.J."/>
            <person name="Kelly C.P."/>
            <person name="Olle B."/>
            <person name="Bobilev D."/>
            <person name="Silber J.L."/>
            <person name="Bucci V."/>
            <person name="Roberts B."/>
            <person name="Faith J."/>
            <person name="Norman J.M."/>
        </authorList>
    </citation>
    <scope>NUCLEOTIDE SEQUENCE</scope>
    <source>
        <strain evidence="6">VE303-04</strain>
    </source>
</reference>
<dbReference type="GO" id="GO:0003700">
    <property type="term" value="F:DNA-binding transcription factor activity"/>
    <property type="evidence" value="ECO:0007669"/>
    <property type="project" value="InterPro"/>
</dbReference>